<feature type="compositionally biased region" description="Basic and acidic residues" evidence="1">
    <location>
        <begin position="1"/>
        <end position="12"/>
    </location>
</feature>
<feature type="region of interest" description="Disordered" evidence="1">
    <location>
        <begin position="1"/>
        <end position="175"/>
    </location>
</feature>
<comment type="caution">
    <text evidence="2">The sequence shown here is derived from an EMBL/GenBank/DDBJ whole genome shotgun (WGS) entry which is preliminary data.</text>
</comment>
<dbReference type="AlphaFoldDB" id="A0AAD9G254"/>
<feature type="compositionally biased region" description="Acidic residues" evidence="1">
    <location>
        <begin position="33"/>
        <end position="45"/>
    </location>
</feature>
<evidence type="ECO:0000313" key="2">
    <source>
        <dbReference type="EMBL" id="KAK1930572.1"/>
    </source>
</evidence>
<organism evidence="2 3">
    <name type="scientific">Phytophthora citrophthora</name>
    <dbReference type="NCBI Taxonomy" id="4793"/>
    <lineage>
        <taxon>Eukaryota</taxon>
        <taxon>Sar</taxon>
        <taxon>Stramenopiles</taxon>
        <taxon>Oomycota</taxon>
        <taxon>Peronosporomycetes</taxon>
        <taxon>Peronosporales</taxon>
        <taxon>Peronosporaceae</taxon>
        <taxon>Phytophthora</taxon>
    </lineage>
</organism>
<dbReference type="EMBL" id="JASMQC010000038">
    <property type="protein sequence ID" value="KAK1930572.1"/>
    <property type="molecule type" value="Genomic_DNA"/>
</dbReference>
<dbReference type="Proteomes" id="UP001259832">
    <property type="component" value="Unassembled WGS sequence"/>
</dbReference>
<evidence type="ECO:0000256" key="1">
    <source>
        <dbReference type="SAM" id="MobiDB-lite"/>
    </source>
</evidence>
<accession>A0AAD9G254</accession>
<keyword evidence="3" id="KW-1185">Reference proteome</keyword>
<evidence type="ECO:0000313" key="3">
    <source>
        <dbReference type="Proteomes" id="UP001259832"/>
    </source>
</evidence>
<feature type="compositionally biased region" description="Polar residues" evidence="1">
    <location>
        <begin position="51"/>
        <end position="93"/>
    </location>
</feature>
<sequence>MHLRVLHTDPEITHSGPQAVAEVTEKEATAAADDAEVDSLGEEDEYHLVPCNTTVDTTALSPDSPVQVTNLDSLFGSSDNKSSGENVEGQSDQPPDVDTEASDGGDLNNVYGSDDPDDFGDLGSEDEPEIDDIVNEDESYGGDDVTKGEIDEHESEEDDHNSPGVIAERPLQMVI</sequence>
<gene>
    <name evidence="2" type="ORF">P3T76_013894</name>
</gene>
<proteinExistence type="predicted"/>
<reference evidence="2" key="1">
    <citation type="submission" date="2023-08" db="EMBL/GenBank/DDBJ databases">
        <title>Reference Genome Resource for the Citrus Pathogen Phytophthora citrophthora.</title>
        <authorList>
            <person name="Moller H."/>
            <person name="Coetzee B."/>
            <person name="Rose L.J."/>
            <person name="Van Niekerk J.M."/>
        </authorList>
    </citation>
    <scope>NUCLEOTIDE SEQUENCE</scope>
    <source>
        <strain evidence="2">STE-U-9442</strain>
    </source>
</reference>
<feature type="compositionally biased region" description="Acidic residues" evidence="1">
    <location>
        <begin position="114"/>
        <end position="141"/>
    </location>
</feature>
<protein>
    <submittedName>
        <fullName evidence="2">Uncharacterized protein</fullName>
    </submittedName>
</protein>
<name>A0AAD9G254_9STRA</name>